<proteinExistence type="predicted"/>
<dbReference type="RefSeq" id="XP_023465478.1">
    <property type="nucleotide sequence ID" value="XM_023605860.1"/>
</dbReference>
<dbReference type="PANTHER" id="PTHR14430:SF0">
    <property type="entry name" value="SEC2P DOMAIN-CONTAINING PROTEIN"/>
    <property type="match status" value="1"/>
</dbReference>
<keyword evidence="1 2" id="KW-0175">Coiled coil</keyword>
<dbReference type="GO" id="GO:0070319">
    <property type="term" value="C:Golgi to plasma membrane transport vesicle"/>
    <property type="evidence" value="ECO:0007669"/>
    <property type="project" value="TreeGrafter"/>
</dbReference>
<organism evidence="5 6">
    <name type="scientific">Rhizopus microsporus ATCC 52813</name>
    <dbReference type="NCBI Taxonomy" id="1340429"/>
    <lineage>
        <taxon>Eukaryota</taxon>
        <taxon>Fungi</taxon>
        <taxon>Fungi incertae sedis</taxon>
        <taxon>Mucoromycota</taxon>
        <taxon>Mucoromycotina</taxon>
        <taxon>Mucoromycetes</taxon>
        <taxon>Mucorales</taxon>
        <taxon>Mucorineae</taxon>
        <taxon>Rhizopodaceae</taxon>
        <taxon>Rhizopus</taxon>
    </lineage>
</organism>
<evidence type="ECO:0000256" key="3">
    <source>
        <dbReference type="SAM" id="Phobius"/>
    </source>
</evidence>
<dbReference type="GO" id="GO:0005085">
    <property type="term" value="F:guanyl-nucleotide exchange factor activity"/>
    <property type="evidence" value="ECO:0007669"/>
    <property type="project" value="InterPro"/>
</dbReference>
<feature type="coiled-coil region" evidence="2">
    <location>
        <begin position="81"/>
        <end position="129"/>
    </location>
</feature>
<dbReference type="GO" id="GO:0006887">
    <property type="term" value="P:exocytosis"/>
    <property type="evidence" value="ECO:0007669"/>
    <property type="project" value="TreeGrafter"/>
</dbReference>
<name>A0A2G4SSN1_RHIZD</name>
<sequence>MQRFLFFFLIVFFLYTLPTFFFTCIVITYIRMEKDITKDDLIEPQVSTTHSQEITNCVCHSVLPTADSDRCRSCNQLICIIDNQKQECLTITLKVEKLKSQLKEKQSFNESIKQQLQDLQTTYDKRQQDIKIMIERIDSIEQDIQTVRLKHQVEVAHTKAIEQSKKIAQVELQDLTQKLFEEANVLVFKEQQEKEQLQKQYDDLEHVLTETERQLNLIQTELEQLREKMTHDEEIKTAAINRRSFGIKTTHENYVLRAQLDMSMLFDQKQPVEVRSILQDQLVLDEFAEFIASVRTVPMTKLSNLSFMKVCLKSDIKPCLQMVRKISIKRVIDAIISKTCLIEPCSVPEKRKNASMPTNGTLWDRLSQKKVDPSFIGCHLCGRTLEEEQERLLLRWRFRLSYFDEWALMDKHCRDRMVSVMEFYDFIRRIKHGYYDNHPILDIYQECSRLRLRMFISR</sequence>
<dbReference type="CDD" id="cd21044">
    <property type="entry name" value="Rab11BD_RAB3IP_like"/>
    <property type="match status" value="1"/>
</dbReference>
<reference evidence="5 6" key="1">
    <citation type="journal article" date="2016" name="Proc. Natl. Acad. Sci. U.S.A.">
        <title>Lipid metabolic changes in an early divergent fungus govern the establishment of a mutualistic symbiosis with endobacteria.</title>
        <authorList>
            <person name="Lastovetsky O.A."/>
            <person name="Gaspar M.L."/>
            <person name="Mondo S.J."/>
            <person name="LaButti K.M."/>
            <person name="Sandor L."/>
            <person name="Grigoriev I.V."/>
            <person name="Henry S.A."/>
            <person name="Pawlowska T.E."/>
        </authorList>
    </citation>
    <scope>NUCLEOTIDE SEQUENCE [LARGE SCALE GENOMIC DNA]</scope>
    <source>
        <strain evidence="5 6">ATCC 52813</strain>
    </source>
</reference>
<dbReference type="GeneID" id="35436850"/>
<dbReference type="InterPro" id="IPR009449">
    <property type="entry name" value="Sec2_N"/>
</dbReference>
<feature type="coiled-coil region" evidence="2">
    <location>
        <begin position="158"/>
        <end position="235"/>
    </location>
</feature>
<dbReference type="PANTHER" id="PTHR14430">
    <property type="entry name" value="RABIN3-RELATED"/>
    <property type="match status" value="1"/>
</dbReference>
<accession>A0A2G4SSN1</accession>
<dbReference type="Pfam" id="PF06428">
    <property type="entry name" value="Sec2p"/>
    <property type="match status" value="1"/>
</dbReference>
<keyword evidence="3" id="KW-0472">Membrane</keyword>
<dbReference type="GO" id="GO:0051286">
    <property type="term" value="C:cell tip"/>
    <property type="evidence" value="ECO:0007669"/>
    <property type="project" value="TreeGrafter"/>
</dbReference>
<evidence type="ECO:0000259" key="4">
    <source>
        <dbReference type="Pfam" id="PF06428"/>
    </source>
</evidence>
<gene>
    <name evidence="5" type="ORF">RHIMIDRAFT_18587</name>
</gene>
<dbReference type="Pfam" id="PF25555">
    <property type="entry name" value="RAB3A-like_C"/>
    <property type="match status" value="1"/>
</dbReference>
<dbReference type="EMBL" id="KZ303851">
    <property type="protein sequence ID" value="PHZ11770.1"/>
    <property type="molecule type" value="Genomic_DNA"/>
</dbReference>
<dbReference type="Gene3D" id="6.10.140.910">
    <property type="match status" value="1"/>
</dbReference>
<feature type="transmembrane region" description="Helical" evidence="3">
    <location>
        <begin position="6"/>
        <end position="30"/>
    </location>
</feature>
<keyword evidence="3" id="KW-1133">Transmembrane helix</keyword>
<dbReference type="STRING" id="1340429.A0A2G4SSN1"/>
<dbReference type="Proteomes" id="UP000242254">
    <property type="component" value="Unassembled WGS sequence"/>
</dbReference>
<protein>
    <recommendedName>
        <fullName evidence="4">GDP/GTP exchange factor Sec2 N-terminal domain-containing protein</fullName>
    </recommendedName>
</protein>
<dbReference type="SUPFAM" id="SSF144284">
    <property type="entry name" value="Sec2 N-terminal region"/>
    <property type="match status" value="1"/>
</dbReference>
<evidence type="ECO:0000256" key="2">
    <source>
        <dbReference type="SAM" id="Coils"/>
    </source>
</evidence>
<evidence type="ECO:0000256" key="1">
    <source>
        <dbReference type="ARBA" id="ARBA00023054"/>
    </source>
</evidence>
<evidence type="ECO:0000313" key="5">
    <source>
        <dbReference type="EMBL" id="PHZ11770.1"/>
    </source>
</evidence>
<dbReference type="InterPro" id="IPR040351">
    <property type="entry name" value="RAB3IL/RAB3IP/Sec2"/>
</dbReference>
<evidence type="ECO:0000313" key="6">
    <source>
        <dbReference type="Proteomes" id="UP000242254"/>
    </source>
</evidence>
<keyword evidence="3" id="KW-0812">Transmembrane</keyword>
<keyword evidence="6" id="KW-1185">Reference proteome</keyword>
<feature type="domain" description="GDP/GTP exchange factor Sec2 N-terminal" evidence="4">
    <location>
        <begin position="125"/>
        <end position="231"/>
    </location>
</feature>
<dbReference type="AlphaFoldDB" id="A0A2G4SSN1"/>